<dbReference type="RefSeq" id="XP_002501343.1">
    <property type="nucleotide sequence ID" value="XM_002501297.1"/>
</dbReference>
<organism evidence="5 6">
    <name type="scientific">Micromonas commoda (strain RCC299 / NOUM17 / CCMP2709)</name>
    <name type="common">Picoplanktonic green alga</name>
    <dbReference type="NCBI Taxonomy" id="296587"/>
    <lineage>
        <taxon>Eukaryota</taxon>
        <taxon>Viridiplantae</taxon>
        <taxon>Chlorophyta</taxon>
        <taxon>Mamiellophyceae</taxon>
        <taxon>Mamiellales</taxon>
        <taxon>Mamiellaceae</taxon>
        <taxon>Micromonas</taxon>
    </lineage>
</organism>
<feature type="domain" description="Ataxin-10" evidence="4">
    <location>
        <begin position="540"/>
        <end position="637"/>
    </location>
</feature>
<dbReference type="AlphaFoldDB" id="C1E3S1"/>
<sequence length="720" mass="73687">MSSSSAAVAAAANAFETAADAGDAIAAADALRAITQAARTPGAARDAVPALASRLARIAAEGPEGSNEGSEGWDSQGYLPGYLPDLLRALRNACAGDRDATDATCLGVAPVPNALRRLIPVLAAEAERQSTEAGRTGPECDDASNASNGSATNPNPAATALVVATQLAANAHAAGSDAASSRLWSELWPRAASYVAQSRRGFVANGAHPPLCMMAHDRVRRIIGSNGAKGSDASTSWGGWSAPEPPTNVGSVCGFEAGRTVWIPLLEASCDPAMAPWPGAGGGEWLHRFVARACVFSGEFAPQLCRSLAPRAEETAANRDNRLRAKILTAGGPDGSDEDEDDARRRRRAAAFGDAALGDDEDHSESFSSAQATLLHLIREEVSSAPAIDPDASPDAGHESHLVLCEGTLSYLLDATSRAAGAVEAVASAKLVEESAEANATAARCVLEECLGIWRVVTEREVKPRIVQTPGDVVSAACAMGLPRLLLALVAAMPPPRGAGQTSKASGPAAAPRLNPEHVTPAALADGHPPFPRARPWPGYRVDCVAPLANAMFARPLVCNQVAKLGGVAIVLAATRGEDGDDYLREWALWGVRNLCAGSDVARGEIERMQPQAAADSQQLAAMGLNVEVDPGTGRVRVGSVRREKAAGGDGGGDGGGPTAGAGSVPGGLLLGPEGARTPAGRAAVAALMAGLDVSREAGDGEDDDDAFEAPPNWKVADLS</sequence>
<dbReference type="eggNOG" id="KOG2676">
    <property type="taxonomic scope" value="Eukaryota"/>
</dbReference>
<reference evidence="5 6" key="1">
    <citation type="journal article" date="2009" name="Science">
        <title>Green evolution and dynamic adaptations revealed by genomes of the marine picoeukaryotes Micromonas.</title>
        <authorList>
            <person name="Worden A.Z."/>
            <person name="Lee J.H."/>
            <person name="Mock T."/>
            <person name="Rouze P."/>
            <person name="Simmons M.P."/>
            <person name="Aerts A.L."/>
            <person name="Allen A.E."/>
            <person name="Cuvelier M.L."/>
            <person name="Derelle E."/>
            <person name="Everett M.V."/>
            <person name="Foulon E."/>
            <person name="Grimwood J."/>
            <person name="Gundlach H."/>
            <person name="Henrissat B."/>
            <person name="Napoli C."/>
            <person name="McDonald S.M."/>
            <person name="Parker M.S."/>
            <person name="Rombauts S."/>
            <person name="Salamov A."/>
            <person name="Von Dassow P."/>
            <person name="Badger J.H."/>
            <person name="Coutinho P.M."/>
            <person name="Demir E."/>
            <person name="Dubchak I."/>
            <person name="Gentemann C."/>
            <person name="Eikrem W."/>
            <person name="Gready J.E."/>
            <person name="John U."/>
            <person name="Lanier W."/>
            <person name="Lindquist E.A."/>
            <person name="Lucas S."/>
            <person name="Mayer K.F."/>
            <person name="Moreau H."/>
            <person name="Not F."/>
            <person name="Otillar R."/>
            <person name="Panaud O."/>
            <person name="Pangilinan J."/>
            <person name="Paulsen I."/>
            <person name="Piegu B."/>
            <person name="Poliakov A."/>
            <person name="Robbens S."/>
            <person name="Schmutz J."/>
            <person name="Toulza E."/>
            <person name="Wyss T."/>
            <person name="Zelensky A."/>
            <person name="Zhou K."/>
            <person name="Armbrust E.V."/>
            <person name="Bhattacharya D."/>
            <person name="Goodenough U.W."/>
            <person name="Van de Peer Y."/>
            <person name="Grigoriev I.V."/>
        </authorList>
    </citation>
    <scope>NUCLEOTIDE SEQUENCE [LARGE SCALE GENOMIC DNA]</scope>
    <source>
        <strain evidence="6">RCC299 / NOUM17</strain>
    </source>
</reference>
<dbReference type="EMBL" id="CP001325">
    <property type="protein sequence ID" value="ACO62601.1"/>
    <property type="molecule type" value="Genomic_DNA"/>
</dbReference>
<dbReference type="Pfam" id="PF09759">
    <property type="entry name" value="Atx10homo_assoc"/>
    <property type="match status" value="1"/>
</dbReference>
<keyword evidence="1" id="KW-0132">Cell division</keyword>
<dbReference type="GeneID" id="8243013"/>
<dbReference type="PANTHER" id="PTHR13255">
    <property type="entry name" value="ATAXIN-10"/>
    <property type="match status" value="1"/>
</dbReference>
<accession>C1E3S1</accession>
<evidence type="ECO:0000313" key="6">
    <source>
        <dbReference type="Proteomes" id="UP000002009"/>
    </source>
</evidence>
<keyword evidence="2" id="KW-0131">Cell cycle</keyword>
<dbReference type="GO" id="GO:0005829">
    <property type="term" value="C:cytosol"/>
    <property type="evidence" value="ECO:0007669"/>
    <property type="project" value="TreeGrafter"/>
</dbReference>
<proteinExistence type="predicted"/>
<evidence type="ECO:0000256" key="1">
    <source>
        <dbReference type="ARBA" id="ARBA00022618"/>
    </source>
</evidence>
<name>C1E3S1_MICCC</name>
<dbReference type="GO" id="GO:0051301">
    <property type="term" value="P:cell division"/>
    <property type="evidence" value="ECO:0007669"/>
    <property type="project" value="UniProtKB-KW"/>
</dbReference>
<feature type="compositionally biased region" description="Gly residues" evidence="3">
    <location>
        <begin position="648"/>
        <end position="670"/>
    </location>
</feature>
<dbReference type="Proteomes" id="UP000002009">
    <property type="component" value="Chromosome 4"/>
</dbReference>
<dbReference type="STRING" id="296587.C1E3S1"/>
<evidence type="ECO:0000256" key="2">
    <source>
        <dbReference type="ARBA" id="ARBA00023306"/>
    </source>
</evidence>
<dbReference type="InParanoid" id="C1E3S1"/>
<feature type="compositionally biased region" description="Polar residues" evidence="3">
    <location>
        <begin position="144"/>
        <end position="154"/>
    </location>
</feature>
<dbReference type="OMA" id="AHPPLCM"/>
<feature type="region of interest" description="Disordered" evidence="3">
    <location>
        <begin position="126"/>
        <end position="154"/>
    </location>
</feature>
<dbReference type="PANTHER" id="PTHR13255:SF0">
    <property type="entry name" value="ATAXIN-10"/>
    <property type="match status" value="1"/>
</dbReference>
<dbReference type="InterPro" id="IPR051374">
    <property type="entry name" value="Ataxin-10/CTR86_families"/>
</dbReference>
<evidence type="ECO:0000256" key="3">
    <source>
        <dbReference type="SAM" id="MobiDB-lite"/>
    </source>
</evidence>
<feature type="region of interest" description="Disordered" evidence="3">
    <location>
        <begin position="323"/>
        <end position="346"/>
    </location>
</feature>
<protein>
    <recommendedName>
        <fullName evidence="4">Ataxin-10 domain-containing protein</fullName>
    </recommendedName>
</protein>
<evidence type="ECO:0000313" key="5">
    <source>
        <dbReference type="EMBL" id="ACO62601.1"/>
    </source>
</evidence>
<feature type="region of interest" description="Disordered" evidence="3">
    <location>
        <begin position="640"/>
        <end position="676"/>
    </location>
</feature>
<evidence type="ECO:0000259" key="4">
    <source>
        <dbReference type="Pfam" id="PF09759"/>
    </source>
</evidence>
<keyword evidence="6" id="KW-1185">Reference proteome</keyword>
<feature type="region of interest" description="Disordered" evidence="3">
    <location>
        <begin position="696"/>
        <end position="720"/>
    </location>
</feature>
<gene>
    <name evidence="5" type="ORF">MICPUN_57784</name>
</gene>
<dbReference type="KEGG" id="mis:MICPUN_57784"/>
<dbReference type="InterPro" id="IPR019156">
    <property type="entry name" value="Ataxin-10_domain"/>
</dbReference>
<dbReference type="OrthoDB" id="379794at2759"/>